<comment type="caution">
    <text evidence="1">The sequence shown here is derived from an EMBL/GenBank/DDBJ whole genome shotgun (WGS) entry which is preliminary data.</text>
</comment>
<protein>
    <submittedName>
        <fullName evidence="1">Type 4a pilus biogenesis protein PilO</fullName>
    </submittedName>
</protein>
<gene>
    <name evidence="1" type="ORF">OOJ96_06360</name>
</gene>
<evidence type="ECO:0000313" key="1">
    <source>
        <dbReference type="EMBL" id="MFO2477027.1"/>
    </source>
</evidence>
<name>A0ACC7PAK4_9PSED</name>
<organism evidence="1 2">
    <name type="scientific">Pseudomonas imrae</name>
    <dbReference type="NCBI Taxonomy" id="2992837"/>
    <lineage>
        <taxon>Bacteria</taxon>
        <taxon>Pseudomonadati</taxon>
        <taxon>Pseudomonadota</taxon>
        <taxon>Gammaproteobacteria</taxon>
        <taxon>Pseudomonadales</taxon>
        <taxon>Pseudomonadaceae</taxon>
        <taxon>Pseudomonas</taxon>
    </lineage>
</organism>
<accession>A0ACC7PAK4</accession>
<sequence>MSPSSSPQRLVNTDFSMLCRRAGQWPWPGKALLGAVLAGLLWAIGDAFYLGDAREHLHRQEAREVALREQFSEKAVQSADLEARIRQLEAMRSTFVEQLHRLPTASEVPSLLEDITRLGLASGLTLEEFRLLDEHVQPFYIELPIQIMLVGTYHDLATFVSGVAELPRIVTLHDFVIRPVASPGNGLLRLKMLAKTYRYSEPEPLP</sequence>
<evidence type="ECO:0000313" key="2">
    <source>
        <dbReference type="Proteomes" id="UP001637618"/>
    </source>
</evidence>
<reference evidence="1" key="1">
    <citation type="submission" date="2022-11" db="EMBL/GenBank/DDBJ databases">
        <title>Draft genome sequences of strains of Pseudomonas imrae sp. nov.</title>
        <authorList>
            <person name="Salva Serra F."/>
            <person name="Nimje P."/>
            <person name="Moore E.R.B."/>
            <person name="Marathe N.P."/>
        </authorList>
    </citation>
    <scope>NUCLEOTIDE SEQUENCE</scope>
    <source>
        <strain evidence="1">15FMM2</strain>
    </source>
</reference>
<dbReference type="Proteomes" id="UP001637618">
    <property type="component" value="Unassembled WGS sequence"/>
</dbReference>
<dbReference type="EMBL" id="JAPEQY010000004">
    <property type="protein sequence ID" value="MFO2477027.1"/>
    <property type="molecule type" value="Genomic_DNA"/>
</dbReference>
<keyword evidence="2" id="KW-1185">Reference proteome</keyword>
<proteinExistence type="predicted"/>